<keyword evidence="4" id="KW-0804">Transcription</keyword>
<dbReference type="FunFam" id="1.10.10.10:FF:000001">
    <property type="entry name" value="LysR family transcriptional regulator"/>
    <property type="match status" value="1"/>
</dbReference>
<evidence type="ECO:0000256" key="3">
    <source>
        <dbReference type="ARBA" id="ARBA00023125"/>
    </source>
</evidence>
<gene>
    <name evidence="6" type="ORF">BA890_19670</name>
</gene>
<comment type="similarity">
    <text evidence="1">Belongs to the LysR transcriptional regulatory family.</text>
</comment>
<keyword evidence="7" id="KW-1185">Reference proteome</keyword>
<dbReference type="EMBL" id="CP016346">
    <property type="protein sequence ID" value="ANQ14953.1"/>
    <property type="molecule type" value="Genomic_DNA"/>
</dbReference>
<evidence type="ECO:0000313" key="6">
    <source>
        <dbReference type="EMBL" id="ANQ14953.1"/>
    </source>
</evidence>
<dbReference type="InterPro" id="IPR005119">
    <property type="entry name" value="LysR_subst-bd"/>
</dbReference>
<evidence type="ECO:0000256" key="4">
    <source>
        <dbReference type="ARBA" id="ARBA00023163"/>
    </source>
</evidence>
<feature type="domain" description="HTH lysR-type" evidence="5">
    <location>
        <begin position="10"/>
        <end position="67"/>
    </location>
</feature>
<dbReference type="PANTHER" id="PTHR30537:SF74">
    <property type="entry name" value="HTH-TYPE TRANSCRIPTIONAL REGULATOR TRPI"/>
    <property type="match status" value="1"/>
</dbReference>
<dbReference type="PRINTS" id="PR00039">
    <property type="entry name" value="HTHLYSR"/>
</dbReference>
<dbReference type="Proteomes" id="UP000092741">
    <property type="component" value="Chromosome 2"/>
</dbReference>
<accession>A0AAN0Y6C2</accession>
<dbReference type="SUPFAM" id="SSF46785">
    <property type="entry name" value="Winged helix' DNA-binding domain"/>
    <property type="match status" value="1"/>
</dbReference>
<dbReference type="InterPro" id="IPR036390">
    <property type="entry name" value="WH_DNA-bd_sf"/>
</dbReference>
<dbReference type="GeneID" id="70914297"/>
<dbReference type="Gene3D" id="1.10.10.10">
    <property type="entry name" value="Winged helix-like DNA-binding domain superfamily/Winged helix DNA-binding domain"/>
    <property type="match status" value="1"/>
</dbReference>
<protein>
    <submittedName>
        <fullName evidence="6">LysR family transcriptional regulator</fullName>
    </submittedName>
</protein>
<keyword evidence="3" id="KW-0238">DNA-binding</keyword>
<evidence type="ECO:0000256" key="2">
    <source>
        <dbReference type="ARBA" id="ARBA00023015"/>
    </source>
</evidence>
<dbReference type="SUPFAM" id="SSF53850">
    <property type="entry name" value="Periplasmic binding protein-like II"/>
    <property type="match status" value="1"/>
</dbReference>
<dbReference type="PROSITE" id="PS50931">
    <property type="entry name" value="HTH_LYSR"/>
    <property type="match status" value="1"/>
</dbReference>
<dbReference type="Gene3D" id="3.40.190.10">
    <property type="entry name" value="Periplasmic binding protein-like II"/>
    <property type="match status" value="2"/>
</dbReference>
<dbReference type="GO" id="GO:0006351">
    <property type="term" value="P:DNA-templated transcription"/>
    <property type="evidence" value="ECO:0007669"/>
    <property type="project" value="TreeGrafter"/>
</dbReference>
<dbReference type="GO" id="GO:0043565">
    <property type="term" value="F:sequence-specific DNA binding"/>
    <property type="evidence" value="ECO:0007669"/>
    <property type="project" value="TreeGrafter"/>
</dbReference>
<dbReference type="Pfam" id="PF03466">
    <property type="entry name" value="LysR_substrate"/>
    <property type="match status" value="1"/>
</dbReference>
<dbReference type="AlphaFoldDB" id="A0AAN0Y6C2"/>
<dbReference type="PANTHER" id="PTHR30537">
    <property type="entry name" value="HTH-TYPE TRANSCRIPTIONAL REGULATOR"/>
    <property type="match status" value="1"/>
</dbReference>
<reference evidence="6 7" key="1">
    <citation type="submission" date="2016-07" db="EMBL/GenBank/DDBJ databases">
        <title>Developing Vibrio natriegens as a novel, fast-growing host for biotechnology.</title>
        <authorList>
            <person name="Weinstock M.T."/>
            <person name="Hesek E.D."/>
            <person name="Wilson C.M."/>
            <person name="Gibson D.G."/>
        </authorList>
    </citation>
    <scope>NUCLEOTIDE SEQUENCE [LARGE SCALE GENOMIC DNA]</scope>
    <source>
        <strain evidence="6 7">ATCC 14048</strain>
    </source>
</reference>
<evidence type="ECO:0000259" key="5">
    <source>
        <dbReference type="PROSITE" id="PS50931"/>
    </source>
</evidence>
<keyword evidence="2" id="KW-0805">Transcription regulation</keyword>
<dbReference type="InterPro" id="IPR000847">
    <property type="entry name" value="LysR_HTH_N"/>
</dbReference>
<evidence type="ECO:0000256" key="1">
    <source>
        <dbReference type="ARBA" id="ARBA00009437"/>
    </source>
</evidence>
<dbReference type="InterPro" id="IPR058163">
    <property type="entry name" value="LysR-type_TF_proteobact-type"/>
</dbReference>
<evidence type="ECO:0000313" key="7">
    <source>
        <dbReference type="Proteomes" id="UP000092741"/>
    </source>
</evidence>
<organism evidence="6 7">
    <name type="scientific">Vibrio natriegens NBRC 15636 = ATCC 14048 = DSM 759</name>
    <dbReference type="NCBI Taxonomy" id="1219067"/>
    <lineage>
        <taxon>Bacteria</taxon>
        <taxon>Pseudomonadati</taxon>
        <taxon>Pseudomonadota</taxon>
        <taxon>Gammaproteobacteria</taxon>
        <taxon>Vibrionales</taxon>
        <taxon>Vibrionaceae</taxon>
        <taxon>Vibrio</taxon>
    </lineage>
</organism>
<dbReference type="GO" id="GO:0003700">
    <property type="term" value="F:DNA-binding transcription factor activity"/>
    <property type="evidence" value="ECO:0007669"/>
    <property type="project" value="InterPro"/>
</dbReference>
<dbReference type="Pfam" id="PF00126">
    <property type="entry name" value="HTH_1"/>
    <property type="match status" value="1"/>
</dbReference>
<dbReference type="InterPro" id="IPR036388">
    <property type="entry name" value="WH-like_DNA-bd_sf"/>
</dbReference>
<proteinExistence type="inferred from homology"/>
<dbReference type="KEGG" id="vna:PN96_15820"/>
<sequence length="295" mass="33312">MSKNKGFLVPPLNALKAFNCAAKYENFSKAAEELHVTSTAISHQISNLEEWFGVELFKKKGRSVMLTQTGHELKHRTGRVFDELADIATDFKVRGRKSSLVVGCIPSIATRWLVPNLKSFTKLYPDVEVQVLYVDMRDQLAGSTYDVLITYIEQESDDVIEIPFISRNTYAVCSPKFLEEYGPFDEPKDLLRSEVIHDENKDGWTEWFKLAGVDVEGGLPGNTYADFNLLVISAIAGHGVALCPIDAFREEIKRGDLVTLFDIASNTDKFYNICKRKDASKDVMSFVEWFVDVCK</sequence>
<name>A0AAN0Y6C2_VIBNA</name>
<dbReference type="RefSeq" id="WP_020333509.1">
    <property type="nucleotide sequence ID" value="NZ_ATFJ01000008.1"/>
</dbReference>